<sequence>ADTGARADRGSERSPRTSPAGRPTGKGDSRAVSRPGADGAGQLAAGRGRPPGAGGAAQVLGPAGSATDIDERRRERARAKRRLALTRTASVLGALVAVSLVVWGIFFSPLFALSVSSVRVSGVEGTSVDAARIASAVAAFEGTPITRLDTGRVREAVMADVAVKDAVVSRRWPSGLMIEVTARQGAMCEAVGSSYALVDSEGVAFAAVDARPAGLPLVSLPEEDRQQAAADVLEAWDALDGSVRQEVESLASDGAQVTIALRGSRTVKWGTRGQAVPKAQVLATLLAQRSASTYDVSVPARPVTS</sequence>
<comment type="caution">
    <text evidence="11">The sequence shown here is derived from an EMBL/GenBank/DDBJ whole genome shotgun (WGS) entry which is preliminary data.</text>
</comment>
<dbReference type="InterPro" id="IPR050487">
    <property type="entry name" value="FtsQ_DivIB"/>
</dbReference>
<keyword evidence="6 9" id="KW-0472">Membrane</keyword>
<keyword evidence="5 9" id="KW-1133">Transmembrane helix</keyword>
<evidence type="ECO:0000256" key="4">
    <source>
        <dbReference type="ARBA" id="ARBA00022692"/>
    </source>
</evidence>
<feature type="compositionally biased region" description="Basic and acidic residues" evidence="8">
    <location>
        <begin position="1"/>
        <end position="15"/>
    </location>
</feature>
<evidence type="ECO:0000256" key="7">
    <source>
        <dbReference type="ARBA" id="ARBA00023306"/>
    </source>
</evidence>
<organism evidence="11 12">
    <name type="scientific">Schaalia georgiae</name>
    <dbReference type="NCBI Taxonomy" id="52768"/>
    <lineage>
        <taxon>Bacteria</taxon>
        <taxon>Bacillati</taxon>
        <taxon>Actinomycetota</taxon>
        <taxon>Actinomycetes</taxon>
        <taxon>Actinomycetales</taxon>
        <taxon>Actinomycetaceae</taxon>
        <taxon>Schaalia</taxon>
    </lineage>
</organism>
<feature type="domain" description="POTRA" evidence="10">
    <location>
        <begin position="113"/>
        <end position="183"/>
    </location>
</feature>
<evidence type="ECO:0000256" key="9">
    <source>
        <dbReference type="SAM" id="Phobius"/>
    </source>
</evidence>
<comment type="subcellular location">
    <subcellularLocation>
        <location evidence="1">Membrane</location>
    </subcellularLocation>
</comment>
<dbReference type="Pfam" id="PF08478">
    <property type="entry name" value="POTRA_1"/>
    <property type="match status" value="1"/>
</dbReference>
<accession>A0A929MZH6</accession>
<dbReference type="PROSITE" id="PS51779">
    <property type="entry name" value="POTRA"/>
    <property type="match status" value="1"/>
</dbReference>
<evidence type="ECO:0000256" key="1">
    <source>
        <dbReference type="ARBA" id="ARBA00004370"/>
    </source>
</evidence>
<keyword evidence="4 9" id="KW-0812">Transmembrane</keyword>
<evidence type="ECO:0000256" key="3">
    <source>
        <dbReference type="ARBA" id="ARBA00022618"/>
    </source>
</evidence>
<dbReference type="AlphaFoldDB" id="A0A929MZH6"/>
<dbReference type="InterPro" id="IPR005548">
    <property type="entry name" value="Cell_div_FtsQ/DivIB_C"/>
</dbReference>
<dbReference type="Proteomes" id="UP000718630">
    <property type="component" value="Unassembled WGS sequence"/>
</dbReference>
<dbReference type="PANTHER" id="PTHR37820">
    <property type="entry name" value="CELL DIVISION PROTEIN DIVIB"/>
    <property type="match status" value="1"/>
</dbReference>
<evidence type="ECO:0000256" key="6">
    <source>
        <dbReference type="ARBA" id="ARBA00023136"/>
    </source>
</evidence>
<gene>
    <name evidence="11" type="ORF">HXK03_05895</name>
</gene>
<keyword evidence="2" id="KW-1003">Cell membrane</keyword>
<feature type="region of interest" description="Disordered" evidence="8">
    <location>
        <begin position="1"/>
        <end position="74"/>
    </location>
</feature>
<dbReference type="InterPro" id="IPR013685">
    <property type="entry name" value="POTRA_FtsQ_type"/>
</dbReference>
<keyword evidence="7" id="KW-0131">Cell cycle</keyword>
<name>A0A929MZH6_9ACTO</name>
<evidence type="ECO:0000313" key="11">
    <source>
        <dbReference type="EMBL" id="MBF0940391.1"/>
    </source>
</evidence>
<evidence type="ECO:0000256" key="2">
    <source>
        <dbReference type="ARBA" id="ARBA00022475"/>
    </source>
</evidence>
<dbReference type="PANTHER" id="PTHR37820:SF1">
    <property type="entry name" value="CELL DIVISION PROTEIN FTSQ"/>
    <property type="match status" value="1"/>
</dbReference>
<dbReference type="GO" id="GO:0051301">
    <property type="term" value="P:cell division"/>
    <property type="evidence" value="ECO:0007669"/>
    <property type="project" value="UniProtKB-KW"/>
</dbReference>
<dbReference type="Gene3D" id="3.10.20.310">
    <property type="entry name" value="membrane protein fhac"/>
    <property type="match status" value="1"/>
</dbReference>
<reference evidence="11" key="1">
    <citation type="submission" date="2020-04" db="EMBL/GenBank/DDBJ databases">
        <title>Deep metagenomics examines the oral microbiome during advanced dental caries in children, revealing novel taxa and co-occurrences with host molecules.</title>
        <authorList>
            <person name="Baker J.L."/>
            <person name="Morton J.T."/>
            <person name="Dinis M."/>
            <person name="Alvarez R."/>
            <person name="Tran N.C."/>
            <person name="Knight R."/>
            <person name="Edlund A."/>
        </authorList>
    </citation>
    <scope>NUCLEOTIDE SEQUENCE</scope>
    <source>
        <strain evidence="11">JCVI_32_bin.64</strain>
    </source>
</reference>
<protein>
    <submittedName>
        <fullName evidence="11">FtsQ-type POTRA domain-containing protein</fullName>
    </submittedName>
</protein>
<dbReference type="Pfam" id="PF03799">
    <property type="entry name" value="FtsQ_DivIB_C"/>
    <property type="match status" value="1"/>
</dbReference>
<feature type="compositionally biased region" description="Low complexity" evidence="8">
    <location>
        <begin position="36"/>
        <end position="48"/>
    </location>
</feature>
<feature type="non-terminal residue" evidence="11">
    <location>
        <position position="1"/>
    </location>
</feature>
<dbReference type="GO" id="GO:0005886">
    <property type="term" value="C:plasma membrane"/>
    <property type="evidence" value="ECO:0007669"/>
    <property type="project" value="TreeGrafter"/>
</dbReference>
<dbReference type="InterPro" id="IPR034746">
    <property type="entry name" value="POTRA"/>
</dbReference>
<evidence type="ECO:0000313" key="12">
    <source>
        <dbReference type="Proteomes" id="UP000718630"/>
    </source>
</evidence>
<proteinExistence type="predicted"/>
<evidence type="ECO:0000256" key="5">
    <source>
        <dbReference type="ARBA" id="ARBA00022989"/>
    </source>
</evidence>
<feature type="transmembrane region" description="Helical" evidence="9">
    <location>
        <begin position="83"/>
        <end position="106"/>
    </location>
</feature>
<evidence type="ECO:0000256" key="8">
    <source>
        <dbReference type="SAM" id="MobiDB-lite"/>
    </source>
</evidence>
<dbReference type="EMBL" id="JABZFZ010000299">
    <property type="protein sequence ID" value="MBF0940391.1"/>
    <property type="molecule type" value="Genomic_DNA"/>
</dbReference>
<keyword evidence="3" id="KW-0132">Cell division</keyword>
<evidence type="ECO:0000259" key="10">
    <source>
        <dbReference type="PROSITE" id="PS51779"/>
    </source>
</evidence>